<name>A0A1T5CNI5_9SPHI</name>
<keyword evidence="2" id="KW-0418">Kinase</keyword>
<keyword evidence="2" id="KW-0808">Transferase</keyword>
<dbReference type="Proteomes" id="UP000190150">
    <property type="component" value="Unassembled WGS sequence"/>
</dbReference>
<sequence length="285" mass="32119">MSQSKSTYILACDIGGTHITSAIVACGTWSILSETITRTEVNSSENAKSIFQSWTSAIKESISHFNKPINQIGIAMPGPFDYEEGISLMKGQNKYDSLYKLDITSALREELESPSLEIRYINDAAAFLQGEIFATGRHQENCILGITLGTGLGSAIWQQGAKAYDANLWNTPYKDSIFEEYLVTRWFTKRFEELSGLREPGFKEIIQKHNQTDFFQSLMIEYRTNLHQFLTFFSGRHHCNNYVIGGNIAKAWGIINKDNSFVDFNIRIGEYEEKAALIGAASLFE</sequence>
<dbReference type="Gene3D" id="3.30.420.40">
    <property type="match status" value="2"/>
</dbReference>
<dbReference type="Pfam" id="PF00480">
    <property type="entry name" value="ROK"/>
    <property type="match status" value="1"/>
</dbReference>
<dbReference type="OrthoDB" id="49666at2"/>
<dbReference type="InterPro" id="IPR043129">
    <property type="entry name" value="ATPase_NBD"/>
</dbReference>
<dbReference type="EMBL" id="FUZF01000004">
    <property type="protein sequence ID" value="SKB60710.1"/>
    <property type="molecule type" value="Genomic_DNA"/>
</dbReference>
<dbReference type="AlphaFoldDB" id="A0A1T5CNI5"/>
<dbReference type="PANTHER" id="PTHR18964">
    <property type="entry name" value="ROK (REPRESSOR, ORF, KINASE) FAMILY"/>
    <property type="match status" value="1"/>
</dbReference>
<dbReference type="CDD" id="cd23763">
    <property type="entry name" value="ASKHA_ATPase_ROK"/>
    <property type="match status" value="1"/>
</dbReference>
<gene>
    <name evidence="2" type="ORF">SAMN05660841_01455</name>
</gene>
<dbReference type="STRING" id="1513896.SAMN05660841_01455"/>
<dbReference type="PROSITE" id="PS51257">
    <property type="entry name" value="PROKAR_LIPOPROTEIN"/>
    <property type="match status" value="1"/>
</dbReference>
<keyword evidence="3" id="KW-1185">Reference proteome</keyword>
<comment type="similarity">
    <text evidence="1">Belongs to the ROK (NagC/XylR) family.</text>
</comment>
<organism evidence="2 3">
    <name type="scientific">Sphingobacterium nematocida</name>
    <dbReference type="NCBI Taxonomy" id="1513896"/>
    <lineage>
        <taxon>Bacteria</taxon>
        <taxon>Pseudomonadati</taxon>
        <taxon>Bacteroidota</taxon>
        <taxon>Sphingobacteriia</taxon>
        <taxon>Sphingobacteriales</taxon>
        <taxon>Sphingobacteriaceae</taxon>
        <taxon>Sphingobacterium</taxon>
    </lineage>
</organism>
<dbReference type="RefSeq" id="WP_079642423.1">
    <property type="nucleotide sequence ID" value="NZ_FUZF01000004.1"/>
</dbReference>
<evidence type="ECO:0000313" key="3">
    <source>
        <dbReference type="Proteomes" id="UP000190150"/>
    </source>
</evidence>
<dbReference type="InterPro" id="IPR000600">
    <property type="entry name" value="ROK"/>
</dbReference>
<proteinExistence type="inferred from homology"/>
<dbReference type="SUPFAM" id="SSF53067">
    <property type="entry name" value="Actin-like ATPase domain"/>
    <property type="match status" value="1"/>
</dbReference>
<protein>
    <submittedName>
        <fullName evidence="2">Glucokinase</fullName>
    </submittedName>
</protein>
<reference evidence="3" key="1">
    <citation type="submission" date="2017-02" db="EMBL/GenBank/DDBJ databases">
        <authorList>
            <person name="Varghese N."/>
            <person name="Submissions S."/>
        </authorList>
    </citation>
    <scope>NUCLEOTIDE SEQUENCE [LARGE SCALE GENOMIC DNA]</scope>
    <source>
        <strain evidence="3">DSM 24091</strain>
    </source>
</reference>
<dbReference type="GO" id="GO:0016301">
    <property type="term" value="F:kinase activity"/>
    <property type="evidence" value="ECO:0007669"/>
    <property type="project" value="UniProtKB-KW"/>
</dbReference>
<accession>A0A1T5CNI5</accession>
<evidence type="ECO:0000256" key="1">
    <source>
        <dbReference type="ARBA" id="ARBA00006479"/>
    </source>
</evidence>
<evidence type="ECO:0000313" key="2">
    <source>
        <dbReference type="EMBL" id="SKB60710.1"/>
    </source>
</evidence>
<dbReference type="PANTHER" id="PTHR18964:SF149">
    <property type="entry name" value="BIFUNCTIONAL UDP-N-ACETYLGLUCOSAMINE 2-EPIMERASE_N-ACETYLMANNOSAMINE KINASE"/>
    <property type="match status" value="1"/>
</dbReference>